<dbReference type="GO" id="GO:0009055">
    <property type="term" value="F:electron transfer activity"/>
    <property type="evidence" value="ECO:0007669"/>
    <property type="project" value="InterPro"/>
</dbReference>
<keyword evidence="3" id="KW-0408">Iron</keyword>
<dbReference type="InterPro" id="IPR009056">
    <property type="entry name" value="Cyt_c-like_dom"/>
</dbReference>
<gene>
    <name evidence="5" type="ORF">MNBD_ALPHA11-1115</name>
</gene>
<feature type="domain" description="Cytochrome c" evidence="4">
    <location>
        <begin position="28"/>
        <end position="113"/>
    </location>
</feature>
<protein>
    <submittedName>
        <fullName evidence="5">Cytochrome c family protein</fullName>
    </submittedName>
</protein>
<dbReference type="Pfam" id="PF00034">
    <property type="entry name" value="Cytochrom_C"/>
    <property type="match status" value="1"/>
</dbReference>
<evidence type="ECO:0000256" key="3">
    <source>
        <dbReference type="ARBA" id="ARBA00023004"/>
    </source>
</evidence>
<evidence type="ECO:0000259" key="4">
    <source>
        <dbReference type="PROSITE" id="PS51007"/>
    </source>
</evidence>
<evidence type="ECO:0000313" key="5">
    <source>
        <dbReference type="EMBL" id="VAW14819.1"/>
    </source>
</evidence>
<dbReference type="EMBL" id="UOEQ01000054">
    <property type="protein sequence ID" value="VAW14819.1"/>
    <property type="molecule type" value="Genomic_DNA"/>
</dbReference>
<proteinExistence type="predicted"/>
<evidence type="ECO:0000256" key="1">
    <source>
        <dbReference type="ARBA" id="ARBA00022617"/>
    </source>
</evidence>
<dbReference type="PROSITE" id="PS51007">
    <property type="entry name" value="CYTC"/>
    <property type="match status" value="1"/>
</dbReference>
<evidence type="ECO:0000256" key="2">
    <source>
        <dbReference type="ARBA" id="ARBA00022723"/>
    </source>
</evidence>
<organism evidence="5">
    <name type="scientific">hydrothermal vent metagenome</name>
    <dbReference type="NCBI Taxonomy" id="652676"/>
    <lineage>
        <taxon>unclassified sequences</taxon>
        <taxon>metagenomes</taxon>
        <taxon>ecological metagenomes</taxon>
    </lineage>
</organism>
<dbReference type="GO" id="GO:0046872">
    <property type="term" value="F:metal ion binding"/>
    <property type="evidence" value="ECO:0007669"/>
    <property type="project" value="UniProtKB-KW"/>
</dbReference>
<sequence>MFSGGNGAGSDPSNSPRLANVIIPELSLLAQQGEELFNVNCAACHGDNAGGTDNGPALVHDIYNPGHHPDQAFVRAAITGVRAHHWGFGNMPPVDGITQEEVLVIARYIRELQQANGIATLPHDMQ</sequence>
<keyword evidence="2" id="KW-0479">Metal-binding</keyword>
<dbReference type="AlphaFoldDB" id="A0A3B0TRG9"/>
<dbReference type="InterPro" id="IPR036909">
    <property type="entry name" value="Cyt_c-like_dom_sf"/>
</dbReference>
<dbReference type="Gene3D" id="1.10.760.10">
    <property type="entry name" value="Cytochrome c-like domain"/>
    <property type="match status" value="1"/>
</dbReference>
<dbReference type="SUPFAM" id="SSF46626">
    <property type="entry name" value="Cytochrome c"/>
    <property type="match status" value="1"/>
</dbReference>
<name>A0A3B0TRG9_9ZZZZ</name>
<dbReference type="GO" id="GO:0020037">
    <property type="term" value="F:heme binding"/>
    <property type="evidence" value="ECO:0007669"/>
    <property type="project" value="InterPro"/>
</dbReference>
<accession>A0A3B0TRG9</accession>
<keyword evidence="1" id="KW-0349">Heme</keyword>
<reference evidence="5" key="1">
    <citation type="submission" date="2018-06" db="EMBL/GenBank/DDBJ databases">
        <authorList>
            <person name="Zhirakovskaya E."/>
        </authorList>
    </citation>
    <scope>NUCLEOTIDE SEQUENCE</scope>
</reference>